<evidence type="ECO:0000313" key="7">
    <source>
        <dbReference type="EMBL" id="KAK8173273.1"/>
    </source>
</evidence>
<reference evidence="7 8" key="1">
    <citation type="journal article" date="2022" name="G3 (Bethesda)">
        <title>Enemy or ally: a genomic approach to elucidate the lifestyle of Phyllosticta citrichinaensis.</title>
        <authorList>
            <person name="Buijs V.A."/>
            <person name="Groenewald J.Z."/>
            <person name="Haridas S."/>
            <person name="LaButti K.M."/>
            <person name="Lipzen A."/>
            <person name="Martin F.M."/>
            <person name="Barry K."/>
            <person name="Grigoriev I.V."/>
            <person name="Crous P.W."/>
            <person name="Seidl M.F."/>
        </authorList>
    </citation>
    <scope>NUCLEOTIDE SEQUENCE [LARGE SCALE GENOMIC DNA]</scope>
    <source>
        <strain evidence="7 8">CBS 129764</strain>
    </source>
</reference>
<feature type="compositionally biased region" description="Basic and acidic residues" evidence="5">
    <location>
        <begin position="260"/>
        <end position="273"/>
    </location>
</feature>
<protein>
    <recommendedName>
        <fullName evidence="9">PQ loop repeat protein</fullName>
    </recommendedName>
</protein>
<feature type="region of interest" description="Disordered" evidence="5">
    <location>
        <begin position="260"/>
        <end position="284"/>
    </location>
</feature>
<evidence type="ECO:0000256" key="6">
    <source>
        <dbReference type="SAM" id="Phobius"/>
    </source>
</evidence>
<name>A0ABR1XYA2_9PEZI</name>
<accession>A0ABR1XYA2</accession>
<dbReference type="Proteomes" id="UP001456524">
    <property type="component" value="Unassembled WGS sequence"/>
</dbReference>
<dbReference type="PANTHER" id="PTHR14856:SF9">
    <property type="entry name" value="PQ-LOOP REPEAT-CONTAINING PROTEIN 1"/>
    <property type="match status" value="1"/>
</dbReference>
<sequence length="284" mass="31176">MPLADYLPEYLTAEAGIMGIFAAAVQHIAPIFIVSSPVTSYADQIYSIHRTRSSAGFSLDIPLIMLVASILKIFYWLGARFAVSLLFQAALMVGVQLLLLHVALTHRPSPYASTHKPFAGASTAVPSRRPYNFWQWRPTRPYWAFLLYFTGALLLLHVLVSPTPLFAPYTSMLGSVALAIEATLPLPQILANQRSRSTKGFRVSVLANWLVGDVFKLCFFFLSADGEVPWAFKCCGLFQAACDAYLGFQWWIFGNGKAAGEEGHKKSEGRAEKPQGVVGNGSPL</sequence>
<keyword evidence="3 6" id="KW-1133">Transmembrane helix</keyword>
<keyword evidence="8" id="KW-1185">Reference proteome</keyword>
<evidence type="ECO:0000256" key="5">
    <source>
        <dbReference type="SAM" id="MobiDB-lite"/>
    </source>
</evidence>
<keyword evidence="2 6" id="KW-0812">Transmembrane</keyword>
<keyword evidence="4 6" id="KW-0472">Membrane</keyword>
<comment type="caution">
    <text evidence="7">The sequence shown here is derived from an EMBL/GenBank/DDBJ whole genome shotgun (WGS) entry which is preliminary data.</text>
</comment>
<feature type="transmembrane region" description="Helical" evidence="6">
    <location>
        <begin position="55"/>
        <end position="75"/>
    </location>
</feature>
<dbReference type="InterPro" id="IPR052241">
    <property type="entry name" value="SLC66/Scramblase_ANY1"/>
</dbReference>
<dbReference type="PANTHER" id="PTHR14856">
    <property type="entry name" value="PQ-LOOP REPEAT-CONTAINING PROTEIN 1-LIKE PROTEIN"/>
    <property type="match status" value="1"/>
</dbReference>
<feature type="transmembrane region" description="Helical" evidence="6">
    <location>
        <begin position="166"/>
        <end position="184"/>
    </location>
</feature>
<evidence type="ECO:0000256" key="2">
    <source>
        <dbReference type="ARBA" id="ARBA00022692"/>
    </source>
</evidence>
<organism evidence="7 8">
    <name type="scientific">Phyllosticta citrichinensis</name>
    <dbReference type="NCBI Taxonomy" id="1130410"/>
    <lineage>
        <taxon>Eukaryota</taxon>
        <taxon>Fungi</taxon>
        <taxon>Dikarya</taxon>
        <taxon>Ascomycota</taxon>
        <taxon>Pezizomycotina</taxon>
        <taxon>Dothideomycetes</taxon>
        <taxon>Dothideomycetes incertae sedis</taxon>
        <taxon>Botryosphaeriales</taxon>
        <taxon>Phyllostictaceae</taxon>
        <taxon>Phyllosticta</taxon>
    </lineage>
</organism>
<evidence type="ECO:0008006" key="9">
    <source>
        <dbReference type="Google" id="ProtNLM"/>
    </source>
</evidence>
<dbReference type="InterPro" id="IPR006603">
    <property type="entry name" value="PQ-loop_rpt"/>
</dbReference>
<dbReference type="Gene3D" id="1.20.1280.290">
    <property type="match status" value="2"/>
</dbReference>
<dbReference type="SMART" id="SM00679">
    <property type="entry name" value="CTNS"/>
    <property type="match status" value="2"/>
</dbReference>
<dbReference type="Pfam" id="PF04193">
    <property type="entry name" value="PQ-loop"/>
    <property type="match status" value="2"/>
</dbReference>
<evidence type="ECO:0000256" key="3">
    <source>
        <dbReference type="ARBA" id="ARBA00022989"/>
    </source>
</evidence>
<evidence type="ECO:0000313" key="8">
    <source>
        <dbReference type="Proteomes" id="UP001456524"/>
    </source>
</evidence>
<feature type="transmembrane region" description="Helical" evidence="6">
    <location>
        <begin position="81"/>
        <end position="104"/>
    </location>
</feature>
<comment type="subcellular location">
    <subcellularLocation>
        <location evidence="1">Membrane</location>
        <topology evidence="1">Multi-pass membrane protein</topology>
    </subcellularLocation>
</comment>
<evidence type="ECO:0000256" key="1">
    <source>
        <dbReference type="ARBA" id="ARBA00004141"/>
    </source>
</evidence>
<evidence type="ECO:0000256" key="4">
    <source>
        <dbReference type="ARBA" id="ARBA00023136"/>
    </source>
</evidence>
<proteinExistence type="predicted"/>
<feature type="transmembrane region" description="Helical" evidence="6">
    <location>
        <begin position="15"/>
        <end position="34"/>
    </location>
</feature>
<dbReference type="EMBL" id="JBBWUH010000003">
    <property type="protein sequence ID" value="KAK8173273.1"/>
    <property type="molecule type" value="Genomic_DNA"/>
</dbReference>
<feature type="transmembrane region" description="Helical" evidence="6">
    <location>
        <begin position="142"/>
        <end position="160"/>
    </location>
</feature>
<gene>
    <name evidence="7" type="ORF">IWX90DRAFT_426547</name>
</gene>